<gene>
    <name evidence="1" type="ORF">HLH33_19060</name>
</gene>
<dbReference type="EMBL" id="JABEQG010000078">
    <property type="protein sequence ID" value="MBB2158363.1"/>
    <property type="molecule type" value="Genomic_DNA"/>
</dbReference>
<name>A0A7W4I8T1_GLUDI</name>
<dbReference type="AlphaFoldDB" id="A0A7W4I8T1"/>
<organism evidence="1 2">
    <name type="scientific">Gluconacetobacter diazotrophicus</name>
    <name type="common">Acetobacter diazotrophicus</name>
    <dbReference type="NCBI Taxonomy" id="33996"/>
    <lineage>
        <taxon>Bacteria</taxon>
        <taxon>Pseudomonadati</taxon>
        <taxon>Pseudomonadota</taxon>
        <taxon>Alphaproteobacteria</taxon>
        <taxon>Acetobacterales</taxon>
        <taxon>Acetobacteraceae</taxon>
        <taxon>Gluconacetobacter</taxon>
    </lineage>
</organism>
<reference evidence="1 2" key="1">
    <citation type="submission" date="2020-04" db="EMBL/GenBank/DDBJ databases">
        <title>Description of novel Gluconacetobacter.</title>
        <authorList>
            <person name="Sombolestani A."/>
        </authorList>
    </citation>
    <scope>NUCLEOTIDE SEQUENCE [LARGE SCALE GENOMIC DNA]</scope>
    <source>
        <strain evidence="1 2">LMG 7603</strain>
    </source>
</reference>
<protein>
    <submittedName>
        <fullName evidence="1">Uncharacterized protein</fullName>
    </submittedName>
</protein>
<dbReference type="RefSeq" id="WP_012554494.1">
    <property type="nucleotide sequence ID" value="NZ_JABEQG010000078.1"/>
</dbReference>
<proteinExistence type="predicted"/>
<dbReference type="Proteomes" id="UP000550787">
    <property type="component" value="Unassembled WGS sequence"/>
</dbReference>
<sequence>MSDAGLSREGLIWKVAMAVAQAEKGITADPNRGRLGGDRTYILALIKEVADTIDATGKPPEPAIESRAE</sequence>
<comment type="caution">
    <text evidence="1">The sequence shown here is derived from an EMBL/GenBank/DDBJ whole genome shotgun (WGS) entry which is preliminary data.</text>
</comment>
<evidence type="ECO:0000313" key="2">
    <source>
        <dbReference type="Proteomes" id="UP000550787"/>
    </source>
</evidence>
<evidence type="ECO:0000313" key="1">
    <source>
        <dbReference type="EMBL" id="MBB2158363.1"/>
    </source>
</evidence>
<accession>A0A7W4I8T1</accession>